<feature type="compositionally biased region" description="Basic and acidic residues" evidence="1">
    <location>
        <begin position="190"/>
        <end position="201"/>
    </location>
</feature>
<comment type="caution">
    <text evidence="2">The sequence shown here is derived from an EMBL/GenBank/DDBJ whole genome shotgun (WGS) entry which is preliminary data.</text>
</comment>
<feature type="compositionally biased region" description="Polar residues" evidence="1">
    <location>
        <begin position="178"/>
        <end position="188"/>
    </location>
</feature>
<gene>
    <name evidence="2" type="ORF">C8A05DRAFT_33884</name>
</gene>
<feature type="region of interest" description="Disordered" evidence="1">
    <location>
        <begin position="155"/>
        <end position="213"/>
    </location>
</feature>
<protein>
    <submittedName>
        <fullName evidence="2">Uncharacterized protein</fullName>
    </submittedName>
</protein>
<feature type="region of interest" description="Disordered" evidence="1">
    <location>
        <begin position="104"/>
        <end position="140"/>
    </location>
</feature>
<reference evidence="2" key="2">
    <citation type="submission" date="2023-05" db="EMBL/GenBank/DDBJ databases">
        <authorList>
            <consortium name="Lawrence Berkeley National Laboratory"/>
            <person name="Steindorff A."/>
            <person name="Hensen N."/>
            <person name="Bonometti L."/>
            <person name="Westerberg I."/>
            <person name="Brannstrom I.O."/>
            <person name="Guillou S."/>
            <person name="Cros-Aarteil S."/>
            <person name="Calhoun S."/>
            <person name="Haridas S."/>
            <person name="Kuo A."/>
            <person name="Mondo S."/>
            <person name="Pangilinan J."/>
            <person name="Riley R."/>
            <person name="Labutti K."/>
            <person name="Andreopoulos B."/>
            <person name="Lipzen A."/>
            <person name="Chen C."/>
            <person name="Yanf M."/>
            <person name="Daum C."/>
            <person name="Ng V."/>
            <person name="Clum A."/>
            <person name="Ohm R."/>
            <person name="Martin F."/>
            <person name="Silar P."/>
            <person name="Natvig D."/>
            <person name="Lalanne C."/>
            <person name="Gautier V."/>
            <person name="Ament-Velasquez S.L."/>
            <person name="Kruys A."/>
            <person name="Hutchinson M.I."/>
            <person name="Powell A.J."/>
            <person name="Barry K."/>
            <person name="Miller A.N."/>
            <person name="Grigoriev I.V."/>
            <person name="Debuchy R."/>
            <person name="Gladieux P."/>
            <person name="Thoren M.H."/>
            <person name="Johannesson H."/>
        </authorList>
    </citation>
    <scope>NUCLEOTIDE SEQUENCE</scope>
    <source>
        <strain evidence="2">CBS 103.79</strain>
    </source>
</reference>
<evidence type="ECO:0000313" key="3">
    <source>
        <dbReference type="Proteomes" id="UP001303889"/>
    </source>
</evidence>
<dbReference type="EMBL" id="MU855511">
    <property type="protein sequence ID" value="KAK3902405.1"/>
    <property type="molecule type" value="Genomic_DNA"/>
</dbReference>
<keyword evidence="3" id="KW-1185">Reference proteome</keyword>
<accession>A0AAN6RTH3</accession>
<dbReference type="AlphaFoldDB" id="A0AAN6RTH3"/>
<proteinExistence type="predicted"/>
<evidence type="ECO:0000313" key="2">
    <source>
        <dbReference type="EMBL" id="KAK3902405.1"/>
    </source>
</evidence>
<reference evidence="2" key="1">
    <citation type="journal article" date="2023" name="Mol. Phylogenet. Evol.">
        <title>Genome-scale phylogeny and comparative genomics of the fungal order Sordariales.</title>
        <authorList>
            <person name="Hensen N."/>
            <person name="Bonometti L."/>
            <person name="Westerberg I."/>
            <person name="Brannstrom I.O."/>
            <person name="Guillou S."/>
            <person name="Cros-Aarteil S."/>
            <person name="Calhoun S."/>
            <person name="Haridas S."/>
            <person name="Kuo A."/>
            <person name="Mondo S."/>
            <person name="Pangilinan J."/>
            <person name="Riley R."/>
            <person name="LaButti K."/>
            <person name="Andreopoulos B."/>
            <person name="Lipzen A."/>
            <person name="Chen C."/>
            <person name="Yan M."/>
            <person name="Daum C."/>
            <person name="Ng V."/>
            <person name="Clum A."/>
            <person name="Steindorff A."/>
            <person name="Ohm R.A."/>
            <person name="Martin F."/>
            <person name="Silar P."/>
            <person name="Natvig D.O."/>
            <person name="Lalanne C."/>
            <person name="Gautier V."/>
            <person name="Ament-Velasquez S.L."/>
            <person name="Kruys A."/>
            <person name="Hutchinson M.I."/>
            <person name="Powell A.J."/>
            <person name="Barry K."/>
            <person name="Miller A.N."/>
            <person name="Grigoriev I.V."/>
            <person name="Debuchy R."/>
            <person name="Gladieux P."/>
            <person name="Hiltunen Thoren M."/>
            <person name="Johannesson H."/>
        </authorList>
    </citation>
    <scope>NUCLEOTIDE SEQUENCE</scope>
    <source>
        <strain evidence="2">CBS 103.79</strain>
    </source>
</reference>
<feature type="non-terminal residue" evidence="2">
    <location>
        <position position="213"/>
    </location>
</feature>
<organism evidence="2 3">
    <name type="scientific">Staphylotrichum tortipilum</name>
    <dbReference type="NCBI Taxonomy" id="2831512"/>
    <lineage>
        <taxon>Eukaryota</taxon>
        <taxon>Fungi</taxon>
        <taxon>Dikarya</taxon>
        <taxon>Ascomycota</taxon>
        <taxon>Pezizomycotina</taxon>
        <taxon>Sordariomycetes</taxon>
        <taxon>Sordariomycetidae</taxon>
        <taxon>Sordariales</taxon>
        <taxon>Chaetomiaceae</taxon>
        <taxon>Staphylotrichum</taxon>
    </lineage>
</organism>
<feature type="compositionally biased region" description="Pro residues" evidence="1">
    <location>
        <begin position="202"/>
        <end position="213"/>
    </location>
</feature>
<feature type="compositionally biased region" description="Polar residues" evidence="1">
    <location>
        <begin position="155"/>
        <end position="164"/>
    </location>
</feature>
<name>A0AAN6RTH3_9PEZI</name>
<dbReference type="Proteomes" id="UP001303889">
    <property type="component" value="Unassembled WGS sequence"/>
</dbReference>
<sequence>MSRPQIEILVHIAAPARAIDDTNYRTLAAAYLNFEPTSQACVVAGEHEAGWGVGNDLEEVEAVQARSTQGGDGPMGSQDLGFIQSPPMSFRSAVHNAGSFRVREQQPEAGTGSQDTEPRSSWQPPPSVVEDSMPDNGYAFDQYCTPTRILQHYTTLDSTQSVSPASEKKPWQAPPSSQPECGPSSQPPSAKDDVGQRHPPDEVPPVVIPLSPT</sequence>
<feature type="compositionally biased region" description="Polar residues" evidence="1">
    <location>
        <begin position="111"/>
        <end position="122"/>
    </location>
</feature>
<evidence type="ECO:0000256" key="1">
    <source>
        <dbReference type="SAM" id="MobiDB-lite"/>
    </source>
</evidence>